<comment type="similarity">
    <text evidence="8">Belongs to the glycosyltransferase 2 family. GtrB subfamily.</text>
</comment>
<comment type="subcellular location">
    <subcellularLocation>
        <location evidence="1">Cell membrane</location>
        <topology evidence="1">Multi-pass membrane protein</topology>
    </subcellularLocation>
</comment>
<protein>
    <submittedName>
        <fullName evidence="11">Glycosyltransferase family 2 protein</fullName>
    </submittedName>
</protein>
<keyword evidence="3" id="KW-0328">Glycosyltransferase</keyword>
<evidence type="ECO:0000256" key="9">
    <source>
        <dbReference type="SAM" id="Phobius"/>
    </source>
</evidence>
<keyword evidence="6 9" id="KW-1133">Transmembrane helix</keyword>
<feature type="domain" description="Glycosyltransferase 2-like" evidence="10">
    <location>
        <begin position="7"/>
        <end position="167"/>
    </location>
</feature>
<dbReference type="Gene3D" id="3.90.550.10">
    <property type="entry name" value="Spore Coat Polysaccharide Biosynthesis Protein SpsA, Chain A"/>
    <property type="match status" value="1"/>
</dbReference>
<comment type="caution">
    <text evidence="11">The sequence shown here is derived from an EMBL/GenBank/DDBJ whole genome shotgun (WGS) entry which is preliminary data.</text>
</comment>
<feature type="transmembrane region" description="Helical" evidence="9">
    <location>
        <begin position="234"/>
        <end position="264"/>
    </location>
</feature>
<keyword evidence="5 9" id="KW-0812">Transmembrane</keyword>
<name>A0A9D1N4Z9_9FIRM</name>
<dbReference type="CDD" id="cd04187">
    <property type="entry name" value="DPM1_like_bac"/>
    <property type="match status" value="1"/>
</dbReference>
<evidence type="ECO:0000313" key="12">
    <source>
        <dbReference type="Proteomes" id="UP000824128"/>
    </source>
</evidence>
<proteinExistence type="inferred from homology"/>
<evidence type="ECO:0000313" key="11">
    <source>
        <dbReference type="EMBL" id="HIU94837.1"/>
    </source>
</evidence>
<dbReference type="GO" id="GO:0016757">
    <property type="term" value="F:glycosyltransferase activity"/>
    <property type="evidence" value="ECO:0007669"/>
    <property type="project" value="UniProtKB-KW"/>
</dbReference>
<accession>A0A9D1N4Z9</accession>
<dbReference type="PANTHER" id="PTHR48090:SF1">
    <property type="entry name" value="PROPHAGE BACTOPRENOL GLUCOSYL TRANSFERASE HOMOLOG"/>
    <property type="match status" value="1"/>
</dbReference>
<evidence type="ECO:0000256" key="6">
    <source>
        <dbReference type="ARBA" id="ARBA00022989"/>
    </source>
</evidence>
<dbReference type="InterPro" id="IPR029044">
    <property type="entry name" value="Nucleotide-diphossugar_trans"/>
</dbReference>
<feature type="transmembrane region" description="Helical" evidence="9">
    <location>
        <begin position="270"/>
        <end position="288"/>
    </location>
</feature>
<evidence type="ECO:0000256" key="3">
    <source>
        <dbReference type="ARBA" id="ARBA00022676"/>
    </source>
</evidence>
<dbReference type="Proteomes" id="UP000824128">
    <property type="component" value="Unassembled WGS sequence"/>
</dbReference>
<dbReference type="EMBL" id="DVNZ01000215">
    <property type="protein sequence ID" value="HIU94837.1"/>
    <property type="molecule type" value="Genomic_DNA"/>
</dbReference>
<evidence type="ECO:0000256" key="5">
    <source>
        <dbReference type="ARBA" id="ARBA00022692"/>
    </source>
</evidence>
<evidence type="ECO:0000256" key="8">
    <source>
        <dbReference type="ARBA" id="ARBA00038152"/>
    </source>
</evidence>
<dbReference type="InterPro" id="IPR001173">
    <property type="entry name" value="Glyco_trans_2-like"/>
</dbReference>
<gene>
    <name evidence="11" type="ORF">IAD24_06715</name>
</gene>
<sequence>MPEQLLSLIVPVFNEQEVLEESFARMDAAMRATGHPYEIIYVNDGSRDGTMSILRRIAAGAPQVRVLSFSRNFGHQLAVTCGMDAARGSALIIIDVDLQDPPELIPQMVERWKAGADIVYGKRLKREGETLFKKLTASVYYRLLSWMSAYPIPLDTGDFRLIDRRVADVFLQMREHNRFLRGMSAWMGFRSEPLEYERHERAAGSTKYTLKKMLRLAADGITGFSDKPLTLPAALGLALCALAGLGLVALIVCACTCGAAPWLFAVDGLVLLHGITLCCVGVQGMYLGRMYDELKGRPLYIVAERINAD</sequence>
<evidence type="ECO:0000259" key="10">
    <source>
        <dbReference type="Pfam" id="PF00535"/>
    </source>
</evidence>
<dbReference type="PANTHER" id="PTHR48090">
    <property type="entry name" value="UNDECAPRENYL-PHOSPHATE 4-DEOXY-4-FORMAMIDO-L-ARABINOSE TRANSFERASE-RELATED"/>
    <property type="match status" value="1"/>
</dbReference>
<keyword evidence="2" id="KW-1003">Cell membrane</keyword>
<evidence type="ECO:0000256" key="1">
    <source>
        <dbReference type="ARBA" id="ARBA00004651"/>
    </source>
</evidence>
<evidence type="ECO:0000256" key="2">
    <source>
        <dbReference type="ARBA" id="ARBA00022475"/>
    </source>
</evidence>
<keyword evidence="7 9" id="KW-0472">Membrane</keyword>
<dbReference type="FunFam" id="3.90.550.10:FF:000079">
    <property type="entry name" value="Probable glycosyl transferase"/>
    <property type="match status" value="1"/>
</dbReference>
<evidence type="ECO:0000256" key="7">
    <source>
        <dbReference type="ARBA" id="ARBA00023136"/>
    </source>
</evidence>
<evidence type="ECO:0000256" key="4">
    <source>
        <dbReference type="ARBA" id="ARBA00022679"/>
    </source>
</evidence>
<organism evidence="11 12">
    <name type="scientific">Candidatus Aphodomorpha intestinavium</name>
    <dbReference type="NCBI Taxonomy" id="2840672"/>
    <lineage>
        <taxon>Bacteria</taxon>
        <taxon>Bacillati</taxon>
        <taxon>Bacillota</taxon>
        <taxon>Clostridia</taxon>
        <taxon>Eubacteriales</taxon>
        <taxon>Candidatus Aphodomorpha</taxon>
    </lineage>
</organism>
<dbReference type="Pfam" id="PF00535">
    <property type="entry name" value="Glycos_transf_2"/>
    <property type="match status" value="1"/>
</dbReference>
<keyword evidence="4" id="KW-0808">Transferase</keyword>
<reference evidence="11" key="2">
    <citation type="journal article" date="2021" name="PeerJ">
        <title>Extensive microbial diversity within the chicken gut microbiome revealed by metagenomics and culture.</title>
        <authorList>
            <person name="Gilroy R."/>
            <person name="Ravi A."/>
            <person name="Getino M."/>
            <person name="Pursley I."/>
            <person name="Horton D.L."/>
            <person name="Alikhan N.F."/>
            <person name="Baker D."/>
            <person name="Gharbi K."/>
            <person name="Hall N."/>
            <person name="Watson M."/>
            <person name="Adriaenssens E.M."/>
            <person name="Foster-Nyarko E."/>
            <person name="Jarju S."/>
            <person name="Secka A."/>
            <person name="Antonio M."/>
            <person name="Oren A."/>
            <person name="Chaudhuri R.R."/>
            <person name="La Ragione R."/>
            <person name="Hildebrand F."/>
            <person name="Pallen M.J."/>
        </authorList>
    </citation>
    <scope>NUCLEOTIDE SEQUENCE</scope>
    <source>
        <strain evidence="11">ChiGjej2B2-16831</strain>
    </source>
</reference>
<dbReference type="AlphaFoldDB" id="A0A9D1N4Z9"/>
<dbReference type="GO" id="GO:0005886">
    <property type="term" value="C:plasma membrane"/>
    <property type="evidence" value="ECO:0007669"/>
    <property type="project" value="UniProtKB-SubCell"/>
</dbReference>
<reference evidence="11" key="1">
    <citation type="submission" date="2020-10" db="EMBL/GenBank/DDBJ databases">
        <authorList>
            <person name="Gilroy R."/>
        </authorList>
    </citation>
    <scope>NUCLEOTIDE SEQUENCE</scope>
    <source>
        <strain evidence="11">ChiGjej2B2-16831</strain>
    </source>
</reference>
<dbReference type="SUPFAM" id="SSF53448">
    <property type="entry name" value="Nucleotide-diphospho-sugar transferases"/>
    <property type="match status" value="1"/>
</dbReference>
<dbReference type="InterPro" id="IPR050256">
    <property type="entry name" value="Glycosyltransferase_2"/>
</dbReference>